<dbReference type="SUPFAM" id="SSF46689">
    <property type="entry name" value="Homeodomain-like"/>
    <property type="match status" value="2"/>
</dbReference>
<dbReference type="EMBL" id="VJZD01000055">
    <property type="protein sequence ID" value="MPY32774.1"/>
    <property type="molecule type" value="Genomic_DNA"/>
</dbReference>
<feature type="region of interest" description="Disordered" evidence="4">
    <location>
        <begin position="126"/>
        <end position="149"/>
    </location>
</feature>
<evidence type="ECO:0000256" key="1">
    <source>
        <dbReference type="ARBA" id="ARBA00023015"/>
    </source>
</evidence>
<feature type="domain" description="HTH araC/xylS-type" evidence="5">
    <location>
        <begin position="10"/>
        <end position="108"/>
    </location>
</feature>
<dbReference type="InterPro" id="IPR018062">
    <property type="entry name" value="HTH_AraC-typ_CS"/>
</dbReference>
<evidence type="ECO:0000256" key="3">
    <source>
        <dbReference type="ARBA" id="ARBA00023163"/>
    </source>
</evidence>
<dbReference type="PANTHER" id="PTHR46796">
    <property type="entry name" value="HTH-TYPE TRANSCRIPTIONAL ACTIVATOR RHAS-RELATED"/>
    <property type="match status" value="1"/>
</dbReference>
<dbReference type="AlphaFoldDB" id="A0A5N8VFD0"/>
<evidence type="ECO:0000256" key="4">
    <source>
        <dbReference type="SAM" id="MobiDB-lite"/>
    </source>
</evidence>
<protein>
    <submittedName>
        <fullName evidence="6">Helix-turn-helix transcriptional regulator</fullName>
    </submittedName>
</protein>
<organism evidence="6 7">
    <name type="scientific">Streptomyces adustus</name>
    <dbReference type="NCBI Taxonomy" id="1609272"/>
    <lineage>
        <taxon>Bacteria</taxon>
        <taxon>Bacillati</taxon>
        <taxon>Actinomycetota</taxon>
        <taxon>Actinomycetes</taxon>
        <taxon>Kitasatosporales</taxon>
        <taxon>Streptomycetaceae</taxon>
        <taxon>Streptomyces</taxon>
    </lineage>
</organism>
<dbReference type="InterPro" id="IPR050204">
    <property type="entry name" value="AraC_XylS_family_regulators"/>
</dbReference>
<dbReference type="SMART" id="SM00342">
    <property type="entry name" value="HTH_ARAC"/>
    <property type="match status" value="1"/>
</dbReference>
<dbReference type="InterPro" id="IPR018060">
    <property type="entry name" value="HTH_AraC"/>
</dbReference>
<gene>
    <name evidence="6" type="ORF">FNH09_16295</name>
</gene>
<proteinExistence type="predicted"/>
<dbReference type="InterPro" id="IPR009057">
    <property type="entry name" value="Homeodomain-like_sf"/>
</dbReference>
<evidence type="ECO:0000259" key="5">
    <source>
        <dbReference type="PROSITE" id="PS01124"/>
    </source>
</evidence>
<comment type="caution">
    <text evidence="6">The sequence shown here is derived from an EMBL/GenBank/DDBJ whole genome shotgun (WGS) entry which is preliminary data.</text>
</comment>
<keyword evidence="2" id="KW-0238">DNA-binding</keyword>
<keyword evidence="7" id="KW-1185">Reference proteome</keyword>
<accession>A0A5N8VFD0</accession>
<dbReference type="PANTHER" id="PTHR46796:SF13">
    <property type="entry name" value="HTH-TYPE TRANSCRIPTIONAL ACTIVATOR RHAS"/>
    <property type="match status" value="1"/>
</dbReference>
<evidence type="ECO:0000313" key="7">
    <source>
        <dbReference type="Proteomes" id="UP000325849"/>
    </source>
</evidence>
<keyword evidence="1" id="KW-0805">Transcription regulation</keyword>
<dbReference type="PROSITE" id="PS00041">
    <property type="entry name" value="HTH_ARAC_FAMILY_1"/>
    <property type="match status" value="1"/>
</dbReference>
<name>A0A5N8VFD0_9ACTN</name>
<dbReference type="Pfam" id="PF12833">
    <property type="entry name" value="HTH_18"/>
    <property type="match status" value="1"/>
</dbReference>
<dbReference type="Proteomes" id="UP000325849">
    <property type="component" value="Unassembled WGS sequence"/>
</dbReference>
<evidence type="ECO:0000256" key="2">
    <source>
        <dbReference type="ARBA" id="ARBA00023125"/>
    </source>
</evidence>
<dbReference type="GO" id="GO:0003700">
    <property type="term" value="F:DNA-binding transcription factor activity"/>
    <property type="evidence" value="ECO:0007669"/>
    <property type="project" value="InterPro"/>
</dbReference>
<sequence>MTALADPAIGTALSLMHQFPAHVWTVAELAAKSGMSRSHFAARFNELVGTPPLEYLATWRIRSAARELRTGNRTISSIASQYGYGLESAFSHAFKRVIELAPGCYRDSFAVLQPLGRGWSESCGGGAERRGGVPAEPDCGGDGSLVCSR</sequence>
<dbReference type="OrthoDB" id="241790at2"/>
<dbReference type="GO" id="GO:0043565">
    <property type="term" value="F:sequence-specific DNA binding"/>
    <property type="evidence" value="ECO:0007669"/>
    <property type="project" value="InterPro"/>
</dbReference>
<dbReference type="PROSITE" id="PS01124">
    <property type="entry name" value="HTH_ARAC_FAMILY_2"/>
    <property type="match status" value="1"/>
</dbReference>
<reference evidence="6 7" key="1">
    <citation type="submission" date="2019-07" db="EMBL/GenBank/DDBJ databases">
        <title>New species of Amycolatopsis and Streptomyces.</title>
        <authorList>
            <person name="Duangmal K."/>
            <person name="Teo W.F.A."/>
            <person name="Lipun K."/>
        </authorList>
    </citation>
    <scope>NUCLEOTIDE SEQUENCE [LARGE SCALE GENOMIC DNA]</scope>
    <source>
        <strain evidence="6 7">NBRC 109810</strain>
    </source>
</reference>
<dbReference type="Gene3D" id="1.10.10.60">
    <property type="entry name" value="Homeodomain-like"/>
    <property type="match status" value="2"/>
</dbReference>
<dbReference type="RefSeq" id="WP_152888478.1">
    <property type="nucleotide sequence ID" value="NZ_VJZD01000055.1"/>
</dbReference>
<evidence type="ECO:0000313" key="6">
    <source>
        <dbReference type="EMBL" id="MPY32774.1"/>
    </source>
</evidence>
<keyword evidence="3" id="KW-0804">Transcription</keyword>